<proteinExistence type="predicted"/>
<name>A0A023B988_GRENI</name>
<dbReference type="GeneID" id="22911930"/>
<dbReference type="EMBL" id="AFNH02000399">
    <property type="protein sequence ID" value="EZG71761.1"/>
    <property type="molecule type" value="Genomic_DNA"/>
</dbReference>
<feature type="compositionally biased region" description="Low complexity" evidence="1">
    <location>
        <begin position="97"/>
        <end position="110"/>
    </location>
</feature>
<keyword evidence="3" id="KW-1185">Reference proteome</keyword>
<reference evidence="2" key="1">
    <citation type="submission" date="2013-12" db="EMBL/GenBank/DDBJ databases">
        <authorList>
            <person name="Omoto C.K."/>
            <person name="Sibley D."/>
            <person name="Venepally P."/>
            <person name="Hadjithomas M."/>
            <person name="Karamycheva S."/>
            <person name="Brunk B."/>
            <person name="Roos D."/>
            <person name="Caler E."/>
            <person name="Lorenzi H."/>
        </authorList>
    </citation>
    <scope>NUCLEOTIDE SEQUENCE</scope>
</reference>
<evidence type="ECO:0008006" key="4">
    <source>
        <dbReference type="Google" id="ProtNLM"/>
    </source>
</evidence>
<accession>A0A023B988</accession>
<dbReference type="RefSeq" id="XP_011129808.1">
    <property type="nucleotide sequence ID" value="XM_011131506.1"/>
</dbReference>
<evidence type="ECO:0000313" key="2">
    <source>
        <dbReference type="EMBL" id="EZG71761.1"/>
    </source>
</evidence>
<feature type="region of interest" description="Disordered" evidence="1">
    <location>
        <begin position="73"/>
        <end position="110"/>
    </location>
</feature>
<dbReference type="Proteomes" id="UP000019763">
    <property type="component" value="Unassembled WGS sequence"/>
</dbReference>
<dbReference type="eggNOG" id="ENOG502SDS5">
    <property type="taxonomic scope" value="Eukaryota"/>
</dbReference>
<dbReference type="OrthoDB" id="364411at2759"/>
<evidence type="ECO:0000313" key="3">
    <source>
        <dbReference type="Proteomes" id="UP000019763"/>
    </source>
</evidence>
<dbReference type="VEuPathDB" id="CryptoDB:GNI_052250"/>
<dbReference type="AlphaFoldDB" id="A0A023B988"/>
<comment type="caution">
    <text evidence="2">The sequence shown here is derived from an EMBL/GenBank/DDBJ whole genome shotgun (WGS) entry which is preliminary data.</text>
</comment>
<organism evidence="2 3">
    <name type="scientific">Gregarina niphandrodes</name>
    <name type="common">Septate eugregarine</name>
    <dbReference type="NCBI Taxonomy" id="110365"/>
    <lineage>
        <taxon>Eukaryota</taxon>
        <taxon>Sar</taxon>
        <taxon>Alveolata</taxon>
        <taxon>Apicomplexa</taxon>
        <taxon>Conoidasida</taxon>
        <taxon>Gregarinasina</taxon>
        <taxon>Eugregarinorida</taxon>
        <taxon>Gregarinidae</taxon>
        <taxon>Gregarina</taxon>
    </lineage>
</organism>
<sequence>MSLFLQLVESILKTAELVPDPVTGHLLPPDCPSVGSLVHTTGLCKPCVFAHKMSRVCLNGINCAFCHYSHAHRRRRRQTANRKLDPSPISEDITSDGGNSEGCSSSPSNSSSAALIMESLIQLLLLEQEDLSQPCGLQH</sequence>
<gene>
    <name evidence="2" type="ORF">GNI_052250</name>
</gene>
<protein>
    <recommendedName>
        <fullName evidence="4">C3H1-type domain-containing protein</fullName>
    </recommendedName>
</protein>
<evidence type="ECO:0000256" key="1">
    <source>
        <dbReference type="SAM" id="MobiDB-lite"/>
    </source>
</evidence>